<evidence type="ECO:0000313" key="1">
    <source>
        <dbReference type="EMBL" id="OEU16928.1"/>
    </source>
</evidence>
<dbReference type="KEGG" id="fcy:FRACYDRAFT_269151"/>
<keyword evidence="2" id="KW-1185">Reference proteome</keyword>
<dbReference type="Proteomes" id="UP000095751">
    <property type="component" value="Unassembled WGS sequence"/>
</dbReference>
<name>A0A1E7FFH9_9STRA</name>
<reference evidence="1 2" key="1">
    <citation type="submission" date="2016-09" db="EMBL/GenBank/DDBJ databases">
        <title>Extensive genetic diversity and differential bi-allelic expression allows diatom success in the polar Southern Ocean.</title>
        <authorList>
            <consortium name="DOE Joint Genome Institute"/>
            <person name="Mock T."/>
            <person name="Otillar R.P."/>
            <person name="Strauss J."/>
            <person name="Dupont C."/>
            <person name="Frickenhaus S."/>
            <person name="Maumus F."/>
            <person name="Mcmullan M."/>
            <person name="Sanges R."/>
            <person name="Schmutz J."/>
            <person name="Toseland A."/>
            <person name="Valas R."/>
            <person name="Veluchamy A."/>
            <person name="Ward B.J."/>
            <person name="Allen A."/>
            <person name="Barry K."/>
            <person name="Falciatore A."/>
            <person name="Ferrante M."/>
            <person name="Fortunato A.E."/>
            <person name="Gloeckner G."/>
            <person name="Gruber A."/>
            <person name="Hipkin R."/>
            <person name="Janech M."/>
            <person name="Kroth P."/>
            <person name="Leese F."/>
            <person name="Lindquist E."/>
            <person name="Lyon B.R."/>
            <person name="Martin J."/>
            <person name="Mayer C."/>
            <person name="Parker M."/>
            <person name="Quesneville H."/>
            <person name="Raymond J."/>
            <person name="Uhlig C."/>
            <person name="Valentin K.U."/>
            <person name="Worden A.Z."/>
            <person name="Armbrust E.V."/>
            <person name="Bowler C."/>
            <person name="Green B."/>
            <person name="Moulton V."/>
            <person name="Van Oosterhout C."/>
            <person name="Grigoriev I."/>
        </authorList>
    </citation>
    <scope>NUCLEOTIDE SEQUENCE [LARGE SCALE GENOMIC DNA]</scope>
    <source>
        <strain evidence="1 2">CCMP1102</strain>
    </source>
</reference>
<organism evidence="1 2">
    <name type="scientific">Fragilariopsis cylindrus CCMP1102</name>
    <dbReference type="NCBI Taxonomy" id="635003"/>
    <lineage>
        <taxon>Eukaryota</taxon>
        <taxon>Sar</taxon>
        <taxon>Stramenopiles</taxon>
        <taxon>Ochrophyta</taxon>
        <taxon>Bacillariophyta</taxon>
        <taxon>Bacillariophyceae</taxon>
        <taxon>Bacillariophycidae</taxon>
        <taxon>Bacillariales</taxon>
        <taxon>Bacillariaceae</taxon>
        <taxon>Fragilariopsis</taxon>
    </lineage>
</organism>
<sequence>MGYKWYRYHYLNPACVGVRSKNRDHCHHPTCTRTDSDSTHIYISIFFFRSYKTQLLYSFIDCWTLLSFKRTTTIL</sequence>
<accession>A0A1E7FFH9</accession>
<dbReference type="EMBL" id="KV784358">
    <property type="protein sequence ID" value="OEU16928.1"/>
    <property type="molecule type" value="Genomic_DNA"/>
</dbReference>
<dbReference type="InParanoid" id="A0A1E7FFH9"/>
<protein>
    <submittedName>
        <fullName evidence="1">Uncharacterized protein</fullName>
    </submittedName>
</protein>
<gene>
    <name evidence="1" type="ORF">FRACYDRAFT_269151</name>
</gene>
<proteinExistence type="predicted"/>
<evidence type="ECO:0000313" key="2">
    <source>
        <dbReference type="Proteomes" id="UP000095751"/>
    </source>
</evidence>
<dbReference type="AlphaFoldDB" id="A0A1E7FFH9"/>